<keyword evidence="1" id="KW-0238">DNA-binding</keyword>
<accession>A0A0P9J4J1</accession>
<gene>
    <name evidence="3" type="ORF">ALO88_102939</name>
</gene>
<dbReference type="GO" id="GO:0003677">
    <property type="term" value="F:DNA binding"/>
    <property type="evidence" value="ECO:0007669"/>
    <property type="project" value="UniProtKB-KW"/>
</dbReference>
<dbReference type="PATRIC" id="fig|251702.3.peg.5647"/>
<evidence type="ECO:0000259" key="2">
    <source>
        <dbReference type="Pfam" id="PF22022"/>
    </source>
</evidence>
<organism evidence="3 4">
    <name type="scientific">Pseudomonas syringae pv. antirrhini</name>
    <dbReference type="NCBI Taxonomy" id="251702"/>
    <lineage>
        <taxon>Bacteria</taxon>
        <taxon>Pseudomonadati</taxon>
        <taxon>Pseudomonadota</taxon>
        <taxon>Gammaproteobacteria</taxon>
        <taxon>Pseudomonadales</taxon>
        <taxon>Pseudomonadaceae</taxon>
        <taxon>Pseudomonas</taxon>
    </lineage>
</organism>
<dbReference type="Gene3D" id="1.10.150.130">
    <property type="match status" value="1"/>
</dbReference>
<sequence length="69" mass="7544">MANGVGPVESKRNAETAAAINGRTFKNVALDWHRGLYAKWAPPHSKTVMSRFKTHVFPLIGARAIVDLA</sequence>
<dbReference type="Proteomes" id="UP000050425">
    <property type="component" value="Unassembled WGS sequence"/>
</dbReference>
<evidence type="ECO:0000256" key="1">
    <source>
        <dbReference type="ARBA" id="ARBA00023125"/>
    </source>
</evidence>
<feature type="domain" description="Phage integrase central" evidence="2">
    <location>
        <begin position="25"/>
        <end position="67"/>
    </location>
</feature>
<dbReference type="InterPro" id="IPR053876">
    <property type="entry name" value="Phage_int_M"/>
</dbReference>
<evidence type="ECO:0000313" key="4">
    <source>
        <dbReference type="Proteomes" id="UP000050425"/>
    </source>
</evidence>
<proteinExistence type="predicted"/>
<dbReference type="Pfam" id="PF22022">
    <property type="entry name" value="Phage_int_M"/>
    <property type="match status" value="1"/>
</dbReference>
<comment type="caution">
    <text evidence="3">The sequence shown here is derived from an EMBL/GenBank/DDBJ whole genome shotgun (WGS) entry which is preliminary data.</text>
</comment>
<protein>
    <submittedName>
        <fullName evidence="3">Integrase</fullName>
    </submittedName>
</protein>
<evidence type="ECO:0000313" key="3">
    <source>
        <dbReference type="EMBL" id="KPW43551.1"/>
    </source>
</evidence>
<name>A0A0P9J4J1_9PSED</name>
<reference evidence="3 4" key="1">
    <citation type="submission" date="2015-09" db="EMBL/GenBank/DDBJ databases">
        <title>Genome announcement of multiple Pseudomonas syringae strains.</title>
        <authorList>
            <person name="Thakur S."/>
            <person name="Wang P.W."/>
            <person name="Gong Y."/>
            <person name="Weir B.S."/>
            <person name="Guttman D.S."/>
        </authorList>
    </citation>
    <scope>NUCLEOTIDE SEQUENCE [LARGE SCALE GENOMIC DNA]</scope>
    <source>
        <strain evidence="3 4">ICMP4303</strain>
    </source>
</reference>
<dbReference type="InterPro" id="IPR010998">
    <property type="entry name" value="Integrase_recombinase_N"/>
</dbReference>
<dbReference type="AlphaFoldDB" id="A0A0P9J4J1"/>
<dbReference type="EMBL" id="LJPT01000176">
    <property type="protein sequence ID" value="KPW43551.1"/>
    <property type="molecule type" value="Genomic_DNA"/>
</dbReference>